<keyword evidence="2" id="KW-1185">Reference proteome</keyword>
<organism evidence="1 2">
    <name type="scientific">Parapedobacter luteus</name>
    <dbReference type="NCBI Taxonomy" id="623280"/>
    <lineage>
        <taxon>Bacteria</taxon>
        <taxon>Pseudomonadati</taxon>
        <taxon>Bacteroidota</taxon>
        <taxon>Sphingobacteriia</taxon>
        <taxon>Sphingobacteriales</taxon>
        <taxon>Sphingobacteriaceae</taxon>
        <taxon>Parapedobacter</taxon>
    </lineage>
</organism>
<protein>
    <submittedName>
        <fullName evidence="1">Uncharacterized protein</fullName>
    </submittedName>
</protein>
<evidence type="ECO:0000313" key="1">
    <source>
        <dbReference type="EMBL" id="SKB91941.1"/>
    </source>
</evidence>
<dbReference type="Proteomes" id="UP000190541">
    <property type="component" value="Unassembled WGS sequence"/>
</dbReference>
<proteinExistence type="predicted"/>
<evidence type="ECO:0000313" key="2">
    <source>
        <dbReference type="Proteomes" id="UP000190541"/>
    </source>
</evidence>
<dbReference type="STRING" id="623280.SAMN05660226_03826"/>
<sequence>MRPSTVVRATCTMRRRILQEPEAQYKTIRIDTEEDVFVRNRLFNRHILRLYQSTCSFTGMRLVSRHGHSFVDGFWKILSKFVNCGLYQSNHYNRNKS</sequence>
<dbReference type="AlphaFoldDB" id="A0A1T5F743"/>
<gene>
    <name evidence="1" type="ORF">SAMN05660226_03826</name>
</gene>
<accession>A0A1T5F743</accession>
<dbReference type="EMBL" id="FUYS01000013">
    <property type="protein sequence ID" value="SKB91941.1"/>
    <property type="molecule type" value="Genomic_DNA"/>
</dbReference>
<name>A0A1T5F743_9SPHI</name>
<dbReference type="RefSeq" id="WP_139378779.1">
    <property type="nucleotide sequence ID" value="NZ_FUYS01000013.1"/>
</dbReference>
<dbReference type="OrthoDB" id="67788at2"/>
<reference evidence="1 2" key="1">
    <citation type="submission" date="2017-02" db="EMBL/GenBank/DDBJ databases">
        <authorList>
            <person name="Peterson S.W."/>
        </authorList>
    </citation>
    <scope>NUCLEOTIDE SEQUENCE [LARGE SCALE GENOMIC DNA]</scope>
    <source>
        <strain evidence="1 2">DSM 22899</strain>
    </source>
</reference>